<name>A0ABY9TYI4_9GAMM</name>
<dbReference type="InterPro" id="IPR011460">
    <property type="entry name" value="Lcl_C"/>
</dbReference>
<evidence type="ECO:0000313" key="3">
    <source>
        <dbReference type="EMBL" id="WNC73949.1"/>
    </source>
</evidence>
<organism evidence="3 4">
    <name type="scientific">Thalassotalea psychrophila</name>
    <dbReference type="NCBI Taxonomy" id="3065647"/>
    <lineage>
        <taxon>Bacteria</taxon>
        <taxon>Pseudomonadati</taxon>
        <taxon>Pseudomonadota</taxon>
        <taxon>Gammaproteobacteria</taxon>
        <taxon>Alteromonadales</taxon>
        <taxon>Colwelliaceae</taxon>
        <taxon>Thalassotalea</taxon>
    </lineage>
</organism>
<evidence type="ECO:0000313" key="4">
    <source>
        <dbReference type="Proteomes" id="UP001258994"/>
    </source>
</evidence>
<keyword evidence="1" id="KW-0732">Signal</keyword>
<keyword evidence="4" id="KW-1185">Reference proteome</keyword>
<dbReference type="Proteomes" id="UP001258994">
    <property type="component" value="Chromosome"/>
</dbReference>
<protein>
    <submittedName>
        <fullName evidence="3">DUF1566 domain-containing protein</fullName>
    </submittedName>
</protein>
<feature type="signal peptide" evidence="1">
    <location>
        <begin position="1"/>
        <end position="20"/>
    </location>
</feature>
<dbReference type="PROSITE" id="PS51257">
    <property type="entry name" value="PROKAR_LIPOPROTEIN"/>
    <property type="match status" value="1"/>
</dbReference>
<dbReference type="EMBL" id="CP134145">
    <property type="protein sequence ID" value="WNC73949.1"/>
    <property type="molecule type" value="Genomic_DNA"/>
</dbReference>
<gene>
    <name evidence="3" type="ORF">RGQ13_08150</name>
</gene>
<dbReference type="RefSeq" id="WP_348393059.1">
    <property type="nucleotide sequence ID" value="NZ_CP134145.1"/>
</dbReference>
<evidence type="ECO:0000256" key="1">
    <source>
        <dbReference type="SAM" id="SignalP"/>
    </source>
</evidence>
<reference evidence="4" key="1">
    <citation type="submission" date="2023-09" db="EMBL/GenBank/DDBJ databases">
        <authorList>
            <person name="Li S."/>
            <person name="Li X."/>
            <person name="Zhang C."/>
            <person name="Zhao Z."/>
        </authorList>
    </citation>
    <scope>NUCLEOTIDE SEQUENCE [LARGE SCALE GENOMIC DNA]</scope>
    <source>
        <strain evidence="4">SQ149</strain>
    </source>
</reference>
<proteinExistence type="predicted"/>
<evidence type="ECO:0000259" key="2">
    <source>
        <dbReference type="Pfam" id="PF07603"/>
    </source>
</evidence>
<dbReference type="InterPro" id="IPR013783">
    <property type="entry name" value="Ig-like_fold"/>
</dbReference>
<feature type="chain" id="PRO_5045741308" evidence="1">
    <location>
        <begin position="21"/>
        <end position="914"/>
    </location>
</feature>
<sequence length="914" mass="99972">MRNHVTLALVLLLSACGGGASNSKPETAQTTKAPEFEIVGSQSINEQQPVQLKAQVSYPSNPDSLTIEWSQPNEQNIALSTDKFNASFTSPDILLAEGQRVLKFTATITDTETQKSTSDDISITVNALDISPQVNVDNFSVAENTTAILSAETLGNGDESILYAWSALDESGIEIMDADQQKASFIAPDVIAPTPFAFSVTATDNEGSTTTTKIIVTVNPVISGYIALGAKLPLAEATIAVNSITGGSWLILGKNKTNADGEFSIEVPFSLRNGFAITSTSGKVNSQTFDSNLTNICFSEDKTSCYASPLTSLITKVMKAKIKHGLNATKVTKELTINSLYDALGVFSLSHDPFMNKIARYDFNTTKVISELAIVSLNDWLNGVAKFINQQDGYSLETVSEYFPYADDERIASKVSIEYNDNSINHIARLTEKRTINLLGDIQSYGINNTTVEVADKSYEWSLSNAENIEYIELATPTEPTSLLTLGSVDEDRLIDINLTTTLTTTTGIVYTDTVTQTFTILNNLTSENTPPEISLTADQIFIASEVATLYAKVEDFEDDLSTYDNKNTRYHWQQVFVSPKEGEALTPTSDIPVLLSNETTLSPTFTAPDVEFTTELLFLLTVTDSGNDNNEGSIKNTALISAFILPKLSLAPVALNDTGITLCANYAFDGSRSHNNKVPCDDQGHIDEIPAEQDAHIGRDADQFENIAEDGYAGFSFTKLDSQGQELAHNAQAWSCVQDNVTGLIWEVKTNSTSTDDIHGRQHTANWRNTDHFTNGGSHLDTLINPEKFAGIEDDASCTTSQNICLNTEEVVNKVNTESKLCGFSDWRLPSRVELHSLVDYGKTTPMIDTRFFPYTSESMFYLTADTNPIPGFATDGSGVYTWLVSFRTGELVSIKKRYAKMKFRLVRTVSEK</sequence>
<accession>A0ABY9TYI4</accession>
<dbReference type="Pfam" id="PF07603">
    <property type="entry name" value="Lcl_C"/>
    <property type="match status" value="1"/>
</dbReference>
<feature type="domain" description="Lcl C-terminal" evidence="2">
    <location>
        <begin position="737"/>
        <end position="909"/>
    </location>
</feature>
<dbReference type="Gene3D" id="2.60.40.10">
    <property type="entry name" value="Immunoglobulins"/>
    <property type="match status" value="2"/>
</dbReference>